<comment type="pathway">
    <text evidence="1">Amino-acid degradation; L-arginine degradation via ADI pathway; carbamoyl phosphate from L-arginine: step 1/2.</text>
</comment>
<gene>
    <name evidence="4" type="ORF">ACFSQ3_05215</name>
</gene>
<keyword evidence="5" id="KW-1185">Reference proteome</keyword>
<dbReference type="EMBL" id="JBHUMA010000004">
    <property type="protein sequence ID" value="MFD2598345.1"/>
    <property type="molecule type" value="Genomic_DNA"/>
</dbReference>
<evidence type="ECO:0000256" key="2">
    <source>
        <dbReference type="ARBA" id="ARBA00012171"/>
    </source>
</evidence>
<accession>A0ABW5NHG1</accession>
<protein>
    <recommendedName>
        <fullName evidence="2">arginine deiminase</fullName>
        <ecNumber evidence="2">3.5.3.6</ecNumber>
    </recommendedName>
</protein>
<evidence type="ECO:0000313" key="4">
    <source>
        <dbReference type="EMBL" id="MFD2598345.1"/>
    </source>
</evidence>
<name>A0ABW5NHG1_9SPHI</name>
<reference evidence="5" key="1">
    <citation type="journal article" date="2019" name="Int. J. Syst. Evol. Microbiol.">
        <title>The Global Catalogue of Microorganisms (GCM) 10K type strain sequencing project: providing services to taxonomists for standard genome sequencing and annotation.</title>
        <authorList>
            <consortium name="The Broad Institute Genomics Platform"/>
            <consortium name="The Broad Institute Genome Sequencing Center for Infectious Disease"/>
            <person name="Wu L."/>
            <person name="Ma J."/>
        </authorList>
    </citation>
    <scope>NUCLEOTIDE SEQUENCE [LARGE SCALE GENOMIC DNA]</scope>
    <source>
        <strain evidence="5">KCTC 42248</strain>
    </source>
</reference>
<evidence type="ECO:0000256" key="3">
    <source>
        <dbReference type="ARBA" id="ARBA00049429"/>
    </source>
</evidence>
<dbReference type="Pfam" id="PF19420">
    <property type="entry name" value="DDAH_eukar"/>
    <property type="match status" value="1"/>
</dbReference>
<proteinExistence type="predicted"/>
<dbReference type="Gene3D" id="3.75.10.10">
    <property type="entry name" value="L-arginine/glycine Amidinotransferase, Chain A"/>
    <property type="match status" value="1"/>
</dbReference>
<evidence type="ECO:0000256" key="1">
    <source>
        <dbReference type="ARBA" id="ARBA00005213"/>
    </source>
</evidence>
<organism evidence="4 5">
    <name type="scientific">Sphingobacterium corticis</name>
    <dbReference type="NCBI Taxonomy" id="1812823"/>
    <lineage>
        <taxon>Bacteria</taxon>
        <taxon>Pseudomonadati</taxon>
        <taxon>Bacteroidota</taxon>
        <taxon>Sphingobacteriia</taxon>
        <taxon>Sphingobacteriales</taxon>
        <taxon>Sphingobacteriaceae</taxon>
        <taxon>Sphingobacterium</taxon>
    </lineage>
</organism>
<evidence type="ECO:0000313" key="5">
    <source>
        <dbReference type="Proteomes" id="UP001597393"/>
    </source>
</evidence>
<comment type="catalytic activity">
    <reaction evidence="3">
        <text>L-arginine + H2O = L-citrulline + NH4(+)</text>
        <dbReference type="Rhea" id="RHEA:19597"/>
        <dbReference type="ChEBI" id="CHEBI:15377"/>
        <dbReference type="ChEBI" id="CHEBI:28938"/>
        <dbReference type="ChEBI" id="CHEBI:32682"/>
        <dbReference type="ChEBI" id="CHEBI:57743"/>
        <dbReference type="EC" id="3.5.3.6"/>
    </reaction>
</comment>
<dbReference type="RefSeq" id="WP_380868165.1">
    <property type="nucleotide sequence ID" value="NZ_JBHUMA010000004.1"/>
</dbReference>
<dbReference type="PANTHER" id="PTHR47271">
    <property type="entry name" value="ARGININE DEIMINASE"/>
    <property type="match status" value="1"/>
</dbReference>
<dbReference type="Proteomes" id="UP001597393">
    <property type="component" value="Unassembled WGS sequence"/>
</dbReference>
<dbReference type="EC" id="3.5.3.6" evidence="2"/>
<dbReference type="PANTHER" id="PTHR47271:SF2">
    <property type="entry name" value="ARGININE DEIMINASE"/>
    <property type="match status" value="1"/>
</dbReference>
<comment type="caution">
    <text evidence="4">The sequence shown here is derived from an EMBL/GenBank/DDBJ whole genome shotgun (WGS) entry which is preliminary data.</text>
</comment>
<dbReference type="SUPFAM" id="SSF55909">
    <property type="entry name" value="Pentein"/>
    <property type="match status" value="1"/>
</dbReference>
<sequence length="304" mass="34958">MMKISVRNETSKLKSVILGTAVSNGATPTQDEAYDPKSLEHIKAGTYPKEADMVSEMEAFRAVLERHDVQVLRPELVENMNQIFTRDIGFAVDDLFIKANILPDRADEWTAIQHIVEQIDPAKVIFPPEEVHVEGGDVLVWNDHLFIGTYSGDDYSELNTARTNLQAIDFMRELFPNKKVKSFDLIKSMTDARANALHLDCCFQPVGYDKAIIFEGGFRDQEECRYLVDLFGEENLFRITAEEMYQMYSNVFSISPEVVVSEQRFTRLNLWLREQGFQVEEIPYHEIGKQEGLLRCSTLPLYRE</sequence>